<feature type="transmembrane region" description="Helical" evidence="1">
    <location>
        <begin position="177"/>
        <end position="200"/>
    </location>
</feature>
<dbReference type="InterPro" id="IPR050623">
    <property type="entry name" value="Glucan_succinyl_AcylTrfase"/>
</dbReference>
<proteinExistence type="predicted"/>
<keyword evidence="3" id="KW-0808">Transferase</keyword>
<feature type="transmembrane region" description="Helical" evidence="1">
    <location>
        <begin position="12"/>
        <end position="31"/>
    </location>
</feature>
<dbReference type="Pfam" id="PF01757">
    <property type="entry name" value="Acyl_transf_3"/>
    <property type="match status" value="1"/>
</dbReference>
<feature type="transmembrane region" description="Helical" evidence="1">
    <location>
        <begin position="220"/>
        <end position="239"/>
    </location>
</feature>
<evidence type="ECO:0000313" key="3">
    <source>
        <dbReference type="EMBL" id="SMQ64232.1"/>
    </source>
</evidence>
<organism evidence="3 4">
    <name type="scientific">Sphingopyxis terrae subsp. ummariensis</name>
    <dbReference type="NCBI Taxonomy" id="429001"/>
    <lineage>
        <taxon>Bacteria</taxon>
        <taxon>Pseudomonadati</taxon>
        <taxon>Pseudomonadota</taxon>
        <taxon>Alphaproteobacteria</taxon>
        <taxon>Sphingomonadales</taxon>
        <taxon>Sphingomonadaceae</taxon>
        <taxon>Sphingopyxis</taxon>
    </lineage>
</organism>
<evidence type="ECO:0000313" key="4">
    <source>
        <dbReference type="Proteomes" id="UP000194469"/>
    </source>
</evidence>
<reference evidence="4" key="1">
    <citation type="submission" date="2017-04" db="EMBL/GenBank/DDBJ databases">
        <authorList>
            <person name="Varghese N."/>
            <person name="Submissions S."/>
        </authorList>
    </citation>
    <scope>NUCLEOTIDE SEQUENCE [LARGE SCALE GENOMIC DNA]</scope>
    <source>
        <strain evidence="4">UI2</strain>
    </source>
</reference>
<accession>A0A1Y6EUP4</accession>
<keyword evidence="3" id="KW-0012">Acyltransferase</keyword>
<dbReference type="Proteomes" id="UP000194469">
    <property type="component" value="Unassembled WGS sequence"/>
</dbReference>
<dbReference type="PANTHER" id="PTHR36927">
    <property type="entry name" value="BLR4337 PROTEIN"/>
    <property type="match status" value="1"/>
</dbReference>
<feature type="transmembrane region" description="Helical" evidence="1">
    <location>
        <begin position="60"/>
        <end position="83"/>
    </location>
</feature>
<feature type="domain" description="Acyltransferase 3" evidence="2">
    <location>
        <begin position="8"/>
        <end position="360"/>
    </location>
</feature>
<protein>
    <submittedName>
        <fullName evidence="3">Acyltransferase family protein</fullName>
    </submittedName>
</protein>
<dbReference type="AlphaFoldDB" id="A0A1Y6EUP4"/>
<dbReference type="EMBL" id="FXWL01000001">
    <property type="protein sequence ID" value="SMQ64232.1"/>
    <property type="molecule type" value="Genomic_DNA"/>
</dbReference>
<evidence type="ECO:0000259" key="2">
    <source>
        <dbReference type="Pfam" id="PF01757"/>
    </source>
</evidence>
<keyword evidence="1" id="KW-1133">Transmembrane helix</keyword>
<gene>
    <name evidence="3" type="ORF">SAMN06295984_0979</name>
</gene>
<dbReference type="GO" id="GO:0016747">
    <property type="term" value="F:acyltransferase activity, transferring groups other than amino-acyl groups"/>
    <property type="evidence" value="ECO:0007669"/>
    <property type="project" value="InterPro"/>
</dbReference>
<keyword evidence="1" id="KW-0812">Transmembrane</keyword>
<sequence>MADRKRHYGMDWLRIGAFALLILYHIGMYFVPWGWHVKSDPTIDWVAIPMLATNSWRLPLLFLVSGYASAALFAKLGGAGAFVRSRSARLLIPLLFGVIAVISPQPWVELAGQHGYAQNFGHFWFNDYFRFGTLDGIILPTWQHLWFVVYLWVYTLIAALVIALVPGEARVQIADRAARLLGGRGLHVVPLALWLAIYAAFPTHRETHALVDDGPTHLHYLMPFAIGWLLRVRPILFAAVARQWRVALGIGLAAYGAVAAIEWHYPGAAPMPQAAHIAFAVARRAQGWATIVALIGIADAYWDRDHPWRAMLAEAVFPFYIVHQTIIVVFGWWLLQGQVAALPAFLILVAATVVGCWAFYLGGRRIGWLRPLIGLQRRA</sequence>
<keyword evidence="1" id="KW-0472">Membrane</keyword>
<evidence type="ECO:0000256" key="1">
    <source>
        <dbReference type="SAM" id="Phobius"/>
    </source>
</evidence>
<name>A0A1Y6EUP4_9SPHN</name>
<feature type="transmembrane region" description="Helical" evidence="1">
    <location>
        <begin position="341"/>
        <end position="361"/>
    </location>
</feature>
<feature type="transmembrane region" description="Helical" evidence="1">
    <location>
        <begin position="246"/>
        <end position="265"/>
    </location>
</feature>
<feature type="transmembrane region" description="Helical" evidence="1">
    <location>
        <begin position="90"/>
        <end position="108"/>
    </location>
</feature>
<feature type="transmembrane region" description="Helical" evidence="1">
    <location>
        <begin position="315"/>
        <end position="335"/>
    </location>
</feature>
<feature type="transmembrane region" description="Helical" evidence="1">
    <location>
        <begin position="285"/>
        <end position="303"/>
    </location>
</feature>
<dbReference type="InterPro" id="IPR002656">
    <property type="entry name" value="Acyl_transf_3_dom"/>
</dbReference>
<keyword evidence="4" id="KW-1185">Reference proteome</keyword>
<dbReference type="PANTHER" id="PTHR36927:SF3">
    <property type="entry name" value="GLUCANS BIOSYNTHESIS PROTEIN C"/>
    <property type="match status" value="1"/>
</dbReference>
<feature type="transmembrane region" description="Helical" evidence="1">
    <location>
        <begin position="144"/>
        <end position="165"/>
    </location>
</feature>